<dbReference type="PANTHER" id="PTHR22912:SF217">
    <property type="entry name" value="DIHYDROLIPOYL DEHYDROGENASE"/>
    <property type="match status" value="1"/>
</dbReference>
<dbReference type="FunFam" id="3.30.390.30:FF:000001">
    <property type="entry name" value="Dihydrolipoyl dehydrogenase"/>
    <property type="match status" value="1"/>
</dbReference>
<feature type="domain" description="Pyridine nucleotide-disulphide oxidoreductase dimerisation" evidence="17">
    <location>
        <begin position="348"/>
        <end position="457"/>
    </location>
</feature>
<evidence type="ECO:0000256" key="6">
    <source>
        <dbReference type="ARBA" id="ARBA00022630"/>
    </source>
</evidence>
<evidence type="ECO:0000256" key="4">
    <source>
        <dbReference type="ARBA" id="ARBA00016961"/>
    </source>
</evidence>
<dbReference type="PRINTS" id="PR00368">
    <property type="entry name" value="FADPNR"/>
</dbReference>
<evidence type="ECO:0000256" key="15">
    <source>
        <dbReference type="PIRSR" id="PIRSR000350-4"/>
    </source>
</evidence>
<evidence type="ECO:0000256" key="16">
    <source>
        <dbReference type="RuleBase" id="RU003692"/>
    </source>
</evidence>
<feature type="disulfide bond" description="Redox-active" evidence="15">
    <location>
        <begin position="43"/>
        <end position="48"/>
    </location>
</feature>
<evidence type="ECO:0000256" key="13">
    <source>
        <dbReference type="PIRSR" id="PIRSR000350-2"/>
    </source>
</evidence>
<feature type="binding site" evidence="14">
    <location>
        <position position="313"/>
    </location>
    <ligand>
        <name>FAD</name>
        <dbReference type="ChEBI" id="CHEBI:57692"/>
    </ligand>
</feature>
<dbReference type="GO" id="GO:0006103">
    <property type="term" value="P:2-oxoglutarate metabolic process"/>
    <property type="evidence" value="ECO:0007669"/>
    <property type="project" value="TreeGrafter"/>
</dbReference>
<dbReference type="Gene3D" id="3.50.50.60">
    <property type="entry name" value="FAD/NAD(P)-binding domain"/>
    <property type="match status" value="2"/>
</dbReference>
<evidence type="ECO:0000256" key="10">
    <source>
        <dbReference type="ARBA" id="ARBA00023157"/>
    </source>
</evidence>
<dbReference type="PIRSF" id="PIRSF000350">
    <property type="entry name" value="Mercury_reductase_MerA"/>
    <property type="match status" value="1"/>
</dbReference>
<evidence type="ECO:0000256" key="3">
    <source>
        <dbReference type="ARBA" id="ARBA00012608"/>
    </source>
</evidence>
<dbReference type="SUPFAM" id="SSF55424">
    <property type="entry name" value="FAD/NAD-linked reductases, dimerisation (C-terminal) domain"/>
    <property type="match status" value="1"/>
</dbReference>
<evidence type="ECO:0000259" key="17">
    <source>
        <dbReference type="Pfam" id="PF02852"/>
    </source>
</evidence>
<feature type="binding site" evidence="14">
    <location>
        <position position="205"/>
    </location>
    <ligand>
        <name>NAD(+)</name>
        <dbReference type="ChEBI" id="CHEBI:57540"/>
    </ligand>
</feature>
<dbReference type="PANTHER" id="PTHR22912">
    <property type="entry name" value="DISULFIDE OXIDOREDUCTASE"/>
    <property type="match status" value="1"/>
</dbReference>
<evidence type="ECO:0000256" key="5">
    <source>
        <dbReference type="ARBA" id="ARBA00022490"/>
    </source>
</evidence>
<keyword evidence="10" id="KW-1015">Disulfide bond</keyword>
<accession>A0A1M3L6R7</accession>
<evidence type="ECO:0000313" key="20">
    <source>
        <dbReference type="Proteomes" id="UP000184233"/>
    </source>
</evidence>
<evidence type="ECO:0000259" key="18">
    <source>
        <dbReference type="Pfam" id="PF07992"/>
    </source>
</evidence>
<dbReference type="InterPro" id="IPR001100">
    <property type="entry name" value="Pyr_nuc-diS_OxRdtase"/>
</dbReference>
<feature type="binding site" evidence="14">
    <location>
        <position position="115"/>
    </location>
    <ligand>
        <name>FAD</name>
        <dbReference type="ChEBI" id="CHEBI:57692"/>
    </ligand>
</feature>
<dbReference type="GO" id="GO:0005737">
    <property type="term" value="C:cytoplasm"/>
    <property type="evidence" value="ECO:0007669"/>
    <property type="project" value="UniProtKB-SubCell"/>
</dbReference>
<keyword evidence="8 16" id="KW-0560">Oxidoreductase</keyword>
<dbReference type="InterPro" id="IPR023753">
    <property type="entry name" value="FAD/NAD-binding_dom"/>
</dbReference>
<comment type="cofactor">
    <cofactor evidence="14 16">
        <name>FAD</name>
        <dbReference type="ChEBI" id="CHEBI:57692"/>
    </cofactor>
    <text evidence="14 16">Binds 1 FAD per subunit.</text>
</comment>
<dbReference type="GO" id="GO:0004148">
    <property type="term" value="F:dihydrolipoyl dehydrogenase (NADH) activity"/>
    <property type="evidence" value="ECO:0007669"/>
    <property type="project" value="UniProtKB-EC"/>
</dbReference>
<proteinExistence type="inferred from homology"/>
<dbReference type="EC" id="1.8.1.4" evidence="3 16"/>
<dbReference type="Gene3D" id="3.30.390.30">
    <property type="match status" value="1"/>
</dbReference>
<sequence length="467" mass="50389">MNQHTFDVVVIGGGPGGYPAAIRAQQLGKTVACIERDRLGGVCLNWGCIPSKALLKNAEYMNFLKHADDYGFGIKNVEVDFPKVIQRSRGVADRMSQGVNFLFKKYKVTQIKGHGSIKNTTTVEVKDEKGNVTDVITCKNIVIATGARPRTIPGIDVDRETILTSTEAMLQQKVPGSLIVMGAGAIGVEFAYFYNAYGAKVTIIEMQDRVLPVEDEEVSKELRKTFEREGMTIVTEAKVLSAKKKGKGVEIIIEKKDGSKETLNADLALNAIGVQANIENIGVENVGINVERGWIKVDQFCRTNVPGIYAVGDIAGAPWLAHKATAEGIVVGEHIAGHHTDGVDYKNIPGCTYCQPQVASIGLTEKKAKEEGYEVKVGKFPFTASGKAHGIGKPQGFVKLVFDAKYGELLGAHMIGPDVTELIGELGLARTLEATGQTIFKTIHAHPTLSEAVMEAAAIAYNESVNF</sequence>
<dbReference type="Pfam" id="PF07992">
    <property type="entry name" value="Pyr_redox_2"/>
    <property type="match status" value="1"/>
</dbReference>
<evidence type="ECO:0000256" key="1">
    <source>
        <dbReference type="ARBA" id="ARBA00004496"/>
    </source>
</evidence>
<dbReference type="SUPFAM" id="SSF51905">
    <property type="entry name" value="FAD/NAD(P)-binding domain"/>
    <property type="match status" value="1"/>
</dbReference>
<reference evidence="19 20" key="1">
    <citation type="submission" date="2016-09" db="EMBL/GenBank/DDBJ databases">
        <title>Genome-resolved meta-omics ties microbial dynamics to process performance in biotechnology for thiocyanate degradation.</title>
        <authorList>
            <person name="Kantor R.S."/>
            <person name="Huddy R.J."/>
            <person name="Iyer R."/>
            <person name="Thomas B.C."/>
            <person name="Brown C.T."/>
            <person name="Anantharaman K."/>
            <person name="Tringe S."/>
            <person name="Hettich R.L."/>
            <person name="Harrison S.T."/>
            <person name="Banfield J.F."/>
        </authorList>
    </citation>
    <scope>NUCLEOTIDE SEQUENCE [LARGE SCALE GENOMIC DNA]</scope>
    <source>
        <strain evidence="19">59-99</strain>
    </source>
</reference>
<evidence type="ECO:0000256" key="7">
    <source>
        <dbReference type="ARBA" id="ARBA00022827"/>
    </source>
</evidence>
<evidence type="ECO:0000256" key="12">
    <source>
        <dbReference type="ARBA" id="ARBA00049187"/>
    </source>
</evidence>
<feature type="active site" description="Proton acceptor" evidence="13">
    <location>
        <position position="446"/>
    </location>
</feature>
<dbReference type="InterPro" id="IPR036188">
    <property type="entry name" value="FAD/NAD-bd_sf"/>
</dbReference>
<evidence type="ECO:0000256" key="8">
    <source>
        <dbReference type="ARBA" id="ARBA00023002"/>
    </source>
</evidence>
<feature type="domain" description="FAD/NAD(P)-binding" evidence="18">
    <location>
        <begin position="6"/>
        <end position="328"/>
    </location>
</feature>
<evidence type="ECO:0000256" key="11">
    <source>
        <dbReference type="ARBA" id="ARBA00023284"/>
    </source>
</evidence>
<evidence type="ECO:0000313" key="19">
    <source>
        <dbReference type="EMBL" id="OJX61257.1"/>
    </source>
</evidence>
<dbReference type="InterPro" id="IPR050151">
    <property type="entry name" value="Class-I_Pyr_Nuc-Dis_Oxidored"/>
</dbReference>
<comment type="catalytic activity">
    <reaction evidence="12 16">
        <text>N(6)-[(R)-dihydrolipoyl]-L-lysyl-[protein] + NAD(+) = N(6)-[(R)-lipoyl]-L-lysyl-[protein] + NADH + H(+)</text>
        <dbReference type="Rhea" id="RHEA:15045"/>
        <dbReference type="Rhea" id="RHEA-COMP:10474"/>
        <dbReference type="Rhea" id="RHEA-COMP:10475"/>
        <dbReference type="ChEBI" id="CHEBI:15378"/>
        <dbReference type="ChEBI" id="CHEBI:57540"/>
        <dbReference type="ChEBI" id="CHEBI:57945"/>
        <dbReference type="ChEBI" id="CHEBI:83099"/>
        <dbReference type="ChEBI" id="CHEBI:83100"/>
        <dbReference type="EC" id="1.8.1.4"/>
    </reaction>
</comment>
<dbReference type="Proteomes" id="UP000184233">
    <property type="component" value="Unassembled WGS sequence"/>
</dbReference>
<evidence type="ECO:0000256" key="9">
    <source>
        <dbReference type="ARBA" id="ARBA00023027"/>
    </source>
</evidence>
<dbReference type="InterPro" id="IPR012999">
    <property type="entry name" value="Pyr_OxRdtase_I_AS"/>
</dbReference>
<keyword evidence="6 16" id="KW-0285">Flavoprotein</keyword>
<protein>
    <recommendedName>
        <fullName evidence="4 16">Dihydrolipoyl dehydrogenase</fullName>
        <ecNumber evidence="3 16">1.8.1.4</ecNumber>
    </recommendedName>
</protein>
<keyword evidence="11 16" id="KW-0676">Redox-active center</keyword>
<dbReference type="PRINTS" id="PR00411">
    <property type="entry name" value="PNDRDTASEI"/>
</dbReference>
<keyword evidence="5" id="KW-0963">Cytoplasm</keyword>
<comment type="subcellular location">
    <subcellularLocation>
        <location evidence="1">Cytoplasm</location>
    </subcellularLocation>
</comment>
<dbReference type="InterPro" id="IPR004099">
    <property type="entry name" value="Pyr_nucl-diS_OxRdtase_dimer"/>
</dbReference>
<comment type="caution">
    <text evidence="19">The sequence shown here is derived from an EMBL/GenBank/DDBJ whole genome shotgun (WGS) entry which is preliminary data.</text>
</comment>
<dbReference type="NCBIfam" id="TIGR01350">
    <property type="entry name" value="lipoamide_DH"/>
    <property type="match status" value="1"/>
</dbReference>
<dbReference type="PROSITE" id="PS00076">
    <property type="entry name" value="PYRIDINE_REDOX_1"/>
    <property type="match status" value="1"/>
</dbReference>
<gene>
    <name evidence="19" type="ORF">BGO89_01365</name>
</gene>
<organism evidence="19 20">
    <name type="scientific">Candidatus Kapaibacterium thiocyanatum</name>
    <dbReference type="NCBI Taxonomy" id="1895771"/>
    <lineage>
        <taxon>Bacteria</taxon>
        <taxon>Pseudomonadati</taxon>
        <taxon>Candidatus Kapaibacteriota</taxon>
        <taxon>Candidatus Kapaibacteriia</taxon>
        <taxon>Candidatus Kapaibacteriales</taxon>
        <taxon>Candidatus Kapaibacteriaceae</taxon>
        <taxon>Candidatus Kapaibacterium</taxon>
    </lineage>
</organism>
<dbReference type="InterPro" id="IPR006258">
    <property type="entry name" value="Lipoamide_DH"/>
</dbReference>
<feature type="binding site" evidence="14">
    <location>
        <begin position="182"/>
        <end position="189"/>
    </location>
    <ligand>
        <name>NAD(+)</name>
        <dbReference type="ChEBI" id="CHEBI:57540"/>
    </ligand>
</feature>
<comment type="similarity">
    <text evidence="2 16">Belongs to the class-I pyridine nucleotide-disulfide oxidoreductase family.</text>
</comment>
<feature type="binding site" evidence="14">
    <location>
        <position position="52"/>
    </location>
    <ligand>
        <name>FAD</name>
        <dbReference type="ChEBI" id="CHEBI:57692"/>
    </ligand>
</feature>
<keyword evidence="14" id="KW-0547">Nucleotide-binding</keyword>
<keyword evidence="9 14" id="KW-0520">NAD</keyword>
<dbReference type="STRING" id="1895771.BGO89_01365"/>
<keyword evidence="7 14" id="KW-0274">FAD</keyword>
<evidence type="ECO:0000256" key="2">
    <source>
        <dbReference type="ARBA" id="ARBA00007532"/>
    </source>
</evidence>
<name>A0A1M3L6R7_9BACT</name>
<dbReference type="EMBL" id="MKVH01000002">
    <property type="protein sequence ID" value="OJX61257.1"/>
    <property type="molecule type" value="Genomic_DNA"/>
</dbReference>
<dbReference type="AlphaFoldDB" id="A0A1M3L6R7"/>
<evidence type="ECO:0000256" key="14">
    <source>
        <dbReference type="PIRSR" id="PIRSR000350-3"/>
    </source>
</evidence>
<feature type="binding site" evidence="14">
    <location>
        <position position="273"/>
    </location>
    <ligand>
        <name>NAD(+)</name>
        <dbReference type="ChEBI" id="CHEBI:57540"/>
    </ligand>
</feature>
<dbReference type="InterPro" id="IPR016156">
    <property type="entry name" value="FAD/NAD-linked_Rdtase_dimer_sf"/>
</dbReference>
<dbReference type="Pfam" id="PF02852">
    <property type="entry name" value="Pyr_redox_dim"/>
    <property type="match status" value="1"/>
</dbReference>
<comment type="miscellaneous">
    <text evidence="16">The active site is a redox-active disulfide bond.</text>
</comment>
<dbReference type="GO" id="GO:0050660">
    <property type="term" value="F:flavin adenine dinucleotide binding"/>
    <property type="evidence" value="ECO:0007669"/>
    <property type="project" value="InterPro"/>
</dbReference>